<keyword evidence="1" id="KW-0175">Coiled coil</keyword>
<organism evidence="3 4">
    <name type="scientific">Stentor coeruleus</name>
    <dbReference type="NCBI Taxonomy" id="5963"/>
    <lineage>
        <taxon>Eukaryota</taxon>
        <taxon>Sar</taxon>
        <taxon>Alveolata</taxon>
        <taxon>Ciliophora</taxon>
        <taxon>Postciliodesmatophora</taxon>
        <taxon>Heterotrichea</taxon>
        <taxon>Heterotrichida</taxon>
        <taxon>Stentoridae</taxon>
        <taxon>Stentor</taxon>
    </lineage>
</organism>
<proteinExistence type="predicted"/>
<evidence type="ECO:0000313" key="3">
    <source>
        <dbReference type="EMBL" id="OMJ94034.1"/>
    </source>
</evidence>
<feature type="region of interest" description="Disordered" evidence="2">
    <location>
        <begin position="52"/>
        <end position="140"/>
    </location>
</feature>
<accession>A0A1R2CYE9</accession>
<dbReference type="EMBL" id="MPUH01000033">
    <property type="protein sequence ID" value="OMJ94034.1"/>
    <property type="molecule type" value="Genomic_DNA"/>
</dbReference>
<sequence>MKKDLKQDKARKIREEAKLLKEHKLKQEKDDAKALQKKLKLLNDLESSYLDELNKRNQKKSEMSPQGKKSKFSRKDNKDSLSGNLDSDFKLGKNSANAGSSVYSQSPGKYTDSLAERSTDEARNSLDSNSLLNSNSSANQKRFSIKKRSIQLPQILKNFNNGIIGDELSKNKTPHSDNVTPLRGMDDRPFDSKINPSFHIFKDIPHIHRSFNCIPDSKFKIMREYDKKVVKRDFTPKPSLNQKLKIEANKLKSSLRSNMNTESFLKVFQTTRVCNN</sequence>
<keyword evidence="4" id="KW-1185">Reference proteome</keyword>
<feature type="compositionally biased region" description="Basic and acidic residues" evidence="2">
    <location>
        <begin position="52"/>
        <end position="62"/>
    </location>
</feature>
<feature type="compositionally biased region" description="Polar residues" evidence="2">
    <location>
        <begin position="94"/>
        <end position="108"/>
    </location>
</feature>
<evidence type="ECO:0000256" key="1">
    <source>
        <dbReference type="SAM" id="Coils"/>
    </source>
</evidence>
<dbReference type="Proteomes" id="UP000187209">
    <property type="component" value="Unassembled WGS sequence"/>
</dbReference>
<feature type="compositionally biased region" description="Basic and acidic residues" evidence="2">
    <location>
        <begin position="114"/>
        <end position="124"/>
    </location>
</feature>
<reference evidence="3 4" key="1">
    <citation type="submission" date="2016-11" db="EMBL/GenBank/DDBJ databases">
        <title>The macronuclear genome of Stentor coeruleus: a giant cell with tiny introns.</title>
        <authorList>
            <person name="Slabodnick M."/>
            <person name="Ruby J.G."/>
            <person name="Reiff S.B."/>
            <person name="Swart E.C."/>
            <person name="Gosai S."/>
            <person name="Prabakaran S."/>
            <person name="Witkowska E."/>
            <person name="Larue G.E."/>
            <person name="Fisher S."/>
            <person name="Freeman R.M."/>
            <person name="Gunawardena J."/>
            <person name="Chu W."/>
            <person name="Stover N.A."/>
            <person name="Gregory B.D."/>
            <person name="Nowacki M."/>
            <person name="Derisi J."/>
            <person name="Roy S.W."/>
            <person name="Marshall W.F."/>
            <person name="Sood P."/>
        </authorList>
    </citation>
    <scope>NUCLEOTIDE SEQUENCE [LARGE SCALE GENOMIC DNA]</scope>
    <source>
        <strain evidence="3">WM001</strain>
    </source>
</reference>
<feature type="region of interest" description="Disordered" evidence="2">
    <location>
        <begin position="167"/>
        <end position="188"/>
    </location>
</feature>
<comment type="caution">
    <text evidence="3">The sequence shown here is derived from an EMBL/GenBank/DDBJ whole genome shotgun (WGS) entry which is preliminary data.</text>
</comment>
<feature type="compositionally biased region" description="Low complexity" evidence="2">
    <location>
        <begin position="125"/>
        <end position="139"/>
    </location>
</feature>
<protein>
    <submittedName>
        <fullName evidence="3">Uncharacterized protein</fullName>
    </submittedName>
</protein>
<name>A0A1R2CYE9_9CILI</name>
<evidence type="ECO:0000256" key="2">
    <source>
        <dbReference type="SAM" id="MobiDB-lite"/>
    </source>
</evidence>
<gene>
    <name evidence="3" type="ORF">SteCoe_2959</name>
</gene>
<evidence type="ECO:0000313" key="4">
    <source>
        <dbReference type="Proteomes" id="UP000187209"/>
    </source>
</evidence>
<dbReference type="AlphaFoldDB" id="A0A1R2CYE9"/>
<feature type="coiled-coil region" evidence="1">
    <location>
        <begin position="2"/>
        <end position="45"/>
    </location>
</feature>